<accession>A0AAV6VDW2</accession>
<feature type="signal peptide" evidence="1">
    <location>
        <begin position="1"/>
        <end position="21"/>
    </location>
</feature>
<feature type="chain" id="PRO_5043664047" evidence="1">
    <location>
        <begin position="22"/>
        <end position="98"/>
    </location>
</feature>
<reference evidence="2 3" key="1">
    <citation type="journal article" date="2022" name="Nat. Ecol. Evol.">
        <title>A masculinizing supergene underlies an exaggerated male reproductive morph in a spider.</title>
        <authorList>
            <person name="Hendrickx F."/>
            <person name="De Corte Z."/>
            <person name="Sonet G."/>
            <person name="Van Belleghem S.M."/>
            <person name="Kostlbacher S."/>
            <person name="Vangestel C."/>
        </authorList>
    </citation>
    <scope>NUCLEOTIDE SEQUENCE [LARGE SCALE GENOMIC DNA]</scope>
    <source>
        <strain evidence="2">W744_W776</strain>
    </source>
</reference>
<sequence length="98" mass="10771">MRLRHYLAPLLGLLLAAFGDAFHMHKIMAAALLANSLQRNAFLPLPIPIPIPIKVGGNTIIAMPTNDGGTTYIPIQRTANQESYSSPLLQKVGYRAFW</sequence>
<evidence type="ECO:0000313" key="3">
    <source>
        <dbReference type="Proteomes" id="UP000827092"/>
    </source>
</evidence>
<dbReference type="EMBL" id="JAFNEN010000098">
    <property type="protein sequence ID" value="KAG8194800.1"/>
    <property type="molecule type" value="Genomic_DNA"/>
</dbReference>
<organism evidence="2 3">
    <name type="scientific">Oedothorax gibbosus</name>
    <dbReference type="NCBI Taxonomy" id="931172"/>
    <lineage>
        <taxon>Eukaryota</taxon>
        <taxon>Metazoa</taxon>
        <taxon>Ecdysozoa</taxon>
        <taxon>Arthropoda</taxon>
        <taxon>Chelicerata</taxon>
        <taxon>Arachnida</taxon>
        <taxon>Araneae</taxon>
        <taxon>Araneomorphae</taxon>
        <taxon>Entelegynae</taxon>
        <taxon>Araneoidea</taxon>
        <taxon>Linyphiidae</taxon>
        <taxon>Erigoninae</taxon>
        <taxon>Oedothorax</taxon>
    </lineage>
</organism>
<evidence type="ECO:0000256" key="1">
    <source>
        <dbReference type="SAM" id="SignalP"/>
    </source>
</evidence>
<protein>
    <submittedName>
        <fullName evidence="2">Uncharacterized protein</fullName>
    </submittedName>
</protein>
<comment type="caution">
    <text evidence="2">The sequence shown here is derived from an EMBL/GenBank/DDBJ whole genome shotgun (WGS) entry which is preliminary data.</text>
</comment>
<gene>
    <name evidence="2" type="ORF">JTE90_017241</name>
</gene>
<name>A0AAV6VDW2_9ARAC</name>
<keyword evidence="1" id="KW-0732">Signal</keyword>
<keyword evidence="3" id="KW-1185">Reference proteome</keyword>
<evidence type="ECO:0000313" key="2">
    <source>
        <dbReference type="EMBL" id="KAG8194800.1"/>
    </source>
</evidence>
<dbReference type="AlphaFoldDB" id="A0AAV6VDW2"/>
<dbReference type="Proteomes" id="UP000827092">
    <property type="component" value="Unassembled WGS sequence"/>
</dbReference>
<proteinExistence type="predicted"/>